<dbReference type="AlphaFoldDB" id="A0A9P6W836"/>
<evidence type="ECO:0000313" key="8">
    <source>
        <dbReference type="Proteomes" id="UP000777482"/>
    </source>
</evidence>
<feature type="transmembrane region" description="Helical" evidence="6">
    <location>
        <begin position="208"/>
        <end position="231"/>
    </location>
</feature>
<comment type="caution">
    <text evidence="7">The sequence shown here is derived from an EMBL/GenBank/DDBJ whole genome shotgun (WGS) entry which is preliminary data.</text>
</comment>
<keyword evidence="2 6" id="KW-0812">Transmembrane</keyword>
<keyword evidence="8" id="KW-1185">Reference proteome</keyword>
<dbReference type="EMBL" id="PUHQ01000010">
    <property type="protein sequence ID" value="KAG0665152.1"/>
    <property type="molecule type" value="Genomic_DNA"/>
</dbReference>
<keyword evidence="4 6" id="KW-0472">Membrane</keyword>
<dbReference type="GO" id="GO:0016020">
    <property type="term" value="C:membrane"/>
    <property type="evidence" value="ECO:0007669"/>
    <property type="project" value="UniProtKB-SubCell"/>
</dbReference>
<evidence type="ECO:0000313" key="7">
    <source>
        <dbReference type="EMBL" id="KAG0665152.1"/>
    </source>
</evidence>
<organism evidence="7 8">
    <name type="scientific">Rhodotorula mucilaginosa</name>
    <name type="common">Yeast</name>
    <name type="synonym">Rhodotorula rubra</name>
    <dbReference type="NCBI Taxonomy" id="5537"/>
    <lineage>
        <taxon>Eukaryota</taxon>
        <taxon>Fungi</taxon>
        <taxon>Dikarya</taxon>
        <taxon>Basidiomycota</taxon>
        <taxon>Pucciniomycotina</taxon>
        <taxon>Microbotryomycetes</taxon>
        <taxon>Sporidiobolales</taxon>
        <taxon>Sporidiobolaceae</taxon>
        <taxon>Rhodotorula</taxon>
    </lineage>
</organism>
<keyword evidence="3 6" id="KW-1133">Transmembrane helix</keyword>
<feature type="transmembrane region" description="Helical" evidence="6">
    <location>
        <begin position="64"/>
        <end position="81"/>
    </location>
</feature>
<dbReference type="Pfam" id="PF04479">
    <property type="entry name" value="RTA1"/>
    <property type="match status" value="1"/>
</dbReference>
<sequence length="554" mass="59227">MATPSDFPRGVPINPNENPPYAESAVALYGYIPSRALATIALITFGLALLNHVVHLIRLRGTRVFQGLIVFGCACEIVGYANRLFAHYHPFIINYYIVSYFFRKFPLMPIARDEQRANARIPPAVVVSPVFFQGAFYLALGTALRRLDHHGSTLLRFEPRILVAAMVISDVVTTIIQVVGAALIGVAEAATYSASRTSSLSSSQANDILLAGLAIQTASFLAFLILLALCIFRSHRTFSAAHLPRQFSTTLFLASLLVFLRTTFRLAETAQGVFGVASRSEALFGCLEYLPVILAISLFAAVPLHDILPLDYDDEKSLRSDTRSMSMRQPTKENRTLDLRGTSTHGSELNGGGGRNGLRNRNGNGAAVVSEKMMTSGLDQSGQGMEGDDDDDDDGDGFAAEKRAAAERMRARELSQQQQQQREGAPTFASEGIIREADEDEGVVTDESPTTMVGGAGSSGGSHGSGGGGSQLSRRVNTKSAASYGGDSFCPAAGYLKVAQGPCATPFGTLKDPQLIVETKLHRLVRGFDLSLPGSLPEKKLIGATAGKAGHAPS</sequence>
<dbReference type="PANTHER" id="PTHR31465">
    <property type="entry name" value="PROTEIN RTA1-RELATED"/>
    <property type="match status" value="1"/>
</dbReference>
<feature type="transmembrane region" description="Helical" evidence="6">
    <location>
        <begin position="121"/>
        <end position="140"/>
    </location>
</feature>
<dbReference type="InterPro" id="IPR007568">
    <property type="entry name" value="RTA1"/>
</dbReference>
<evidence type="ECO:0000256" key="6">
    <source>
        <dbReference type="SAM" id="Phobius"/>
    </source>
</evidence>
<evidence type="ECO:0000256" key="5">
    <source>
        <dbReference type="SAM" id="MobiDB-lite"/>
    </source>
</evidence>
<dbReference type="Proteomes" id="UP000777482">
    <property type="component" value="Unassembled WGS sequence"/>
</dbReference>
<evidence type="ECO:0008006" key="9">
    <source>
        <dbReference type="Google" id="ProtNLM"/>
    </source>
</evidence>
<feature type="compositionally biased region" description="Gly residues" evidence="5">
    <location>
        <begin position="454"/>
        <end position="470"/>
    </location>
</feature>
<dbReference type="OrthoDB" id="3358017at2759"/>
<protein>
    <recommendedName>
        <fullName evidence="9">Sphingoid long-chain base transporter RSB1</fullName>
    </recommendedName>
</protein>
<feature type="region of interest" description="Disordered" evidence="5">
    <location>
        <begin position="376"/>
        <end position="478"/>
    </location>
</feature>
<proteinExistence type="predicted"/>
<feature type="transmembrane region" description="Helical" evidence="6">
    <location>
        <begin position="161"/>
        <end position="188"/>
    </location>
</feature>
<reference evidence="7 8" key="1">
    <citation type="submission" date="2020-11" db="EMBL/GenBank/DDBJ databases">
        <title>Kefir isolates.</title>
        <authorList>
            <person name="Marcisauskas S."/>
            <person name="Kim Y."/>
            <person name="Blasche S."/>
        </authorList>
    </citation>
    <scope>NUCLEOTIDE SEQUENCE [LARGE SCALE GENOMIC DNA]</scope>
    <source>
        <strain evidence="7 8">KR</strain>
    </source>
</reference>
<gene>
    <name evidence="7" type="ORF">C6P46_000249</name>
</gene>
<evidence type="ECO:0000256" key="4">
    <source>
        <dbReference type="ARBA" id="ARBA00023136"/>
    </source>
</evidence>
<feature type="transmembrane region" description="Helical" evidence="6">
    <location>
        <begin position="36"/>
        <end position="57"/>
    </location>
</feature>
<evidence type="ECO:0000256" key="3">
    <source>
        <dbReference type="ARBA" id="ARBA00022989"/>
    </source>
</evidence>
<feature type="region of interest" description="Disordered" evidence="5">
    <location>
        <begin position="319"/>
        <end position="363"/>
    </location>
</feature>
<evidence type="ECO:0000256" key="2">
    <source>
        <dbReference type="ARBA" id="ARBA00022692"/>
    </source>
</evidence>
<evidence type="ECO:0000256" key="1">
    <source>
        <dbReference type="ARBA" id="ARBA00004141"/>
    </source>
</evidence>
<comment type="subcellular location">
    <subcellularLocation>
        <location evidence="1">Membrane</location>
        <topology evidence="1">Multi-pass membrane protein</topology>
    </subcellularLocation>
</comment>
<feature type="compositionally biased region" description="Basic and acidic residues" evidence="5">
    <location>
        <begin position="399"/>
        <end position="413"/>
    </location>
</feature>
<accession>A0A9P6W836</accession>
<name>A0A9P6W836_RHOMI</name>
<dbReference type="PANTHER" id="PTHR31465:SF1">
    <property type="entry name" value="PROTEIN RTA1-RELATED"/>
    <property type="match status" value="1"/>
</dbReference>
<feature type="compositionally biased region" description="Acidic residues" evidence="5">
    <location>
        <begin position="386"/>
        <end position="396"/>
    </location>
</feature>